<dbReference type="EMBL" id="MFJR01000015">
    <property type="protein sequence ID" value="OGG25773.1"/>
    <property type="molecule type" value="Genomic_DNA"/>
</dbReference>
<dbReference type="InterPro" id="IPR035901">
    <property type="entry name" value="GIY-YIG_endonuc_sf"/>
</dbReference>
<dbReference type="PROSITE" id="PS50164">
    <property type="entry name" value="GIY_YIG"/>
    <property type="match status" value="1"/>
</dbReference>
<organism evidence="2 3">
    <name type="scientific">Candidatus Gottesmanbacteria bacterium RIFCSPLOWO2_01_FULL_39_12b</name>
    <dbReference type="NCBI Taxonomy" id="1798388"/>
    <lineage>
        <taxon>Bacteria</taxon>
        <taxon>Candidatus Gottesmaniibacteriota</taxon>
    </lineage>
</organism>
<dbReference type="Pfam" id="PF01541">
    <property type="entry name" value="GIY-YIG"/>
    <property type="match status" value="1"/>
</dbReference>
<evidence type="ECO:0000313" key="3">
    <source>
        <dbReference type="Proteomes" id="UP000176609"/>
    </source>
</evidence>
<feature type="domain" description="GIY-YIG" evidence="1">
    <location>
        <begin position="1"/>
        <end position="81"/>
    </location>
</feature>
<dbReference type="SUPFAM" id="SSF82771">
    <property type="entry name" value="GIY-YIG endonuclease"/>
    <property type="match status" value="1"/>
</dbReference>
<evidence type="ECO:0000259" key="1">
    <source>
        <dbReference type="PROSITE" id="PS50164"/>
    </source>
</evidence>
<sequence>MFTVYAIYNKKHKKIYIGQSEDYMRRIKEHNDPTNTKHRFTKKFDGEWKLIYKEEFISRIEALKREKQLKSYQGRQFIKNKIINIPL</sequence>
<dbReference type="InterPro" id="IPR000305">
    <property type="entry name" value="GIY-YIG_endonuc"/>
</dbReference>
<name>A0A1F6AMT1_9BACT</name>
<accession>A0A1F6AMT1</accession>
<reference evidence="2 3" key="1">
    <citation type="journal article" date="2016" name="Nat. Commun.">
        <title>Thousands of microbial genomes shed light on interconnected biogeochemical processes in an aquifer system.</title>
        <authorList>
            <person name="Anantharaman K."/>
            <person name="Brown C.T."/>
            <person name="Hug L.A."/>
            <person name="Sharon I."/>
            <person name="Castelle C.J."/>
            <person name="Probst A.J."/>
            <person name="Thomas B.C."/>
            <person name="Singh A."/>
            <person name="Wilkins M.J."/>
            <person name="Karaoz U."/>
            <person name="Brodie E.L."/>
            <person name="Williams K.H."/>
            <person name="Hubbard S.S."/>
            <person name="Banfield J.F."/>
        </authorList>
    </citation>
    <scope>NUCLEOTIDE SEQUENCE [LARGE SCALE GENOMIC DNA]</scope>
</reference>
<comment type="caution">
    <text evidence="2">The sequence shown here is derived from an EMBL/GenBank/DDBJ whole genome shotgun (WGS) entry which is preliminary data.</text>
</comment>
<gene>
    <name evidence="2" type="ORF">A2960_05150</name>
</gene>
<proteinExistence type="predicted"/>
<evidence type="ECO:0000313" key="2">
    <source>
        <dbReference type="EMBL" id="OGG25773.1"/>
    </source>
</evidence>
<dbReference type="Proteomes" id="UP000176609">
    <property type="component" value="Unassembled WGS sequence"/>
</dbReference>
<dbReference type="AlphaFoldDB" id="A0A1F6AMT1"/>
<protein>
    <recommendedName>
        <fullName evidence="1">GIY-YIG domain-containing protein</fullName>
    </recommendedName>
</protein>
<dbReference type="Gene3D" id="3.40.1440.10">
    <property type="entry name" value="GIY-YIG endonuclease"/>
    <property type="match status" value="1"/>
</dbReference>